<keyword evidence="2" id="KW-1185">Reference proteome</keyword>
<organism evidence="1 2">
    <name type="scientific">Pigmentiphaga litoralis</name>
    <dbReference type="NCBI Taxonomy" id="516702"/>
    <lineage>
        <taxon>Bacteria</taxon>
        <taxon>Pseudomonadati</taxon>
        <taxon>Pseudomonadota</taxon>
        <taxon>Betaproteobacteria</taxon>
        <taxon>Burkholderiales</taxon>
        <taxon>Alcaligenaceae</taxon>
        <taxon>Pigmentiphaga</taxon>
    </lineage>
</organism>
<proteinExistence type="predicted"/>
<evidence type="ECO:0000313" key="1">
    <source>
        <dbReference type="EMBL" id="NYE81834.1"/>
    </source>
</evidence>
<sequence>MKTATFPPLRVDPQLREAAEGVLGEGETLSKFAEQAIRYQVERRQAEAAFVARGLASRDRAAKSGDYVSADSVLEKLTLARTKARARKTAT</sequence>
<name>A0A7Y9IRU9_9BURK</name>
<accession>A0A7Y9IRU9</accession>
<reference evidence="1 2" key="1">
    <citation type="submission" date="2020-07" db="EMBL/GenBank/DDBJ databases">
        <title>Genomic Encyclopedia of Type Strains, Phase IV (KMG-V): Genome sequencing to study the core and pangenomes of soil and plant-associated prokaryotes.</title>
        <authorList>
            <person name="Whitman W."/>
        </authorList>
    </citation>
    <scope>NUCLEOTIDE SEQUENCE [LARGE SCALE GENOMIC DNA]</scope>
    <source>
        <strain evidence="1 2">SAS40</strain>
    </source>
</reference>
<protein>
    <submittedName>
        <fullName evidence="1">Putative transcriptional regulator</fullName>
    </submittedName>
</protein>
<gene>
    <name evidence="1" type="ORF">FHW18_001105</name>
</gene>
<dbReference type="Proteomes" id="UP000542125">
    <property type="component" value="Unassembled WGS sequence"/>
</dbReference>
<dbReference type="AlphaFoldDB" id="A0A7Y9IRU9"/>
<dbReference type="NCBIfam" id="NF041551">
    <property type="entry name" value="YlcI_YnfO_N"/>
    <property type="match status" value="1"/>
</dbReference>
<comment type="caution">
    <text evidence="1">The sequence shown here is derived from an EMBL/GenBank/DDBJ whole genome shotgun (WGS) entry which is preliminary data.</text>
</comment>
<dbReference type="EMBL" id="JACBYR010000001">
    <property type="protein sequence ID" value="NYE81834.1"/>
    <property type="molecule type" value="Genomic_DNA"/>
</dbReference>
<dbReference type="RefSeq" id="WP_179584155.1">
    <property type="nucleotide sequence ID" value="NZ_JACBYR010000001.1"/>
</dbReference>
<evidence type="ECO:0000313" key="2">
    <source>
        <dbReference type="Proteomes" id="UP000542125"/>
    </source>
</evidence>